<organism evidence="3 4">
    <name type="scientific">Cladophialophora bantiana (strain ATCC 10958 / CBS 173.52 / CDC B-1940 / NIH 8579)</name>
    <name type="common">Xylohypha bantiana</name>
    <dbReference type="NCBI Taxonomy" id="1442370"/>
    <lineage>
        <taxon>Eukaryota</taxon>
        <taxon>Fungi</taxon>
        <taxon>Dikarya</taxon>
        <taxon>Ascomycota</taxon>
        <taxon>Pezizomycotina</taxon>
        <taxon>Eurotiomycetes</taxon>
        <taxon>Chaetothyriomycetidae</taxon>
        <taxon>Chaetothyriales</taxon>
        <taxon>Herpotrichiellaceae</taxon>
        <taxon>Cladophialophora</taxon>
    </lineage>
</organism>
<protein>
    <submittedName>
        <fullName evidence="3">Uncharacterized protein</fullName>
    </submittedName>
</protein>
<gene>
    <name evidence="3" type="ORF">Z519_11716</name>
</gene>
<keyword evidence="4" id="KW-1185">Reference proteome</keyword>
<keyword evidence="2" id="KW-0812">Transmembrane</keyword>
<reference evidence="3" key="1">
    <citation type="submission" date="2015-01" db="EMBL/GenBank/DDBJ databases">
        <title>The Genome Sequence of Cladophialophora bantiana CBS 173.52.</title>
        <authorList>
            <consortium name="The Broad Institute Genomics Platform"/>
            <person name="Cuomo C."/>
            <person name="de Hoog S."/>
            <person name="Gorbushina A."/>
            <person name="Stielow B."/>
            <person name="Teixiera M."/>
            <person name="Abouelleil A."/>
            <person name="Chapman S.B."/>
            <person name="Priest M."/>
            <person name="Young S.K."/>
            <person name="Wortman J."/>
            <person name="Nusbaum C."/>
            <person name="Birren B."/>
        </authorList>
    </citation>
    <scope>NUCLEOTIDE SEQUENCE [LARGE SCALE GENOMIC DNA]</scope>
    <source>
        <strain evidence="3">CBS 173.52</strain>
    </source>
</reference>
<dbReference type="Proteomes" id="UP000053789">
    <property type="component" value="Unassembled WGS sequence"/>
</dbReference>
<dbReference type="EMBL" id="KN847002">
    <property type="protein sequence ID" value="KIW87742.1"/>
    <property type="molecule type" value="Genomic_DNA"/>
</dbReference>
<evidence type="ECO:0000256" key="2">
    <source>
        <dbReference type="SAM" id="Phobius"/>
    </source>
</evidence>
<dbReference type="OrthoDB" id="3687641at2759"/>
<dbReference type="RefSeq" id="XP_016614411.1">
    <property type="nucleotide sequence ID" value="XM_016769427.1"/>
</dbReference>
<dbReference type="VEuPathDB" id="FungiDB:Z519_11716"/>
<comment type="similarity">
    <text evidence="1">Belongs to the ustYa family.</text>
</comment>
<proteinExistence type="inferred from homology"/>
<keyword evidence="2" id="KW-0472">Membrane</keyword>
<keyword evidence="2" id="KW-1133">Transmembrane helix</keyword>
<dbReference type="HOGENOM" id="CLU_1539841_0_0_1"/>
<dbReference type="AlphaFoldDB" id="A0A0D2FLZ1"/>
<accession>A0A0D2FLZ1</accession>
<dbReference type="GO" id="GO:0043386">
    <property type="term" value="P:mycotoxin biosynthetic process"/>
    <property type="evidence" value="ECO:0007669"/>
    <property type="project" value="InterPro"/>
</dbReference>
<sequence>MGFACMTTLDCHPPDGVGGQSEGLVEEVSPFWNKDTTARRGKRRIRQRIRSARLTVLLAALVALVASGITSWITARSLSGVCNSRNDLWSPARDNVEYFDLDINNEFAAESRYRGPPTPELDAAWEELWRFGYVGIPRDKLPELNRQEHFPDGRTVARINRRTDHFQASLEVFH</sequence>
<feature type="transmembrane region" description="Helical" evidence="2">
    <location>
        <begin position="52"/>
        <end position="75"/>
    </location>
</feature>
<evidence type="ECO:0000313" key="3">
    <source>
        <dbReference type="EMBL" id="KIW87742.1"/>
    </source>
</evidence>
<dbReference type="InterPro" id="IPR021765">
    <property type="entry name" value="UstYa-like"/>
</dbReference>
<evidence type="ECO:0000313" key="4">
    <source>
        <dbReference type="Proteomes" id="UP000053789"/>
    </source>
</evidence>
<evidence type="ECO:0000256" key="1">
    <source>
        <dbReference type="ARBA" id="ARBA00035112"/>
    </source>
</evidence>
<dbReference type="GeneID" id="27704644"/>
<name>A0A0D2FLZ1_CLAB1</name>
<dbReference type="Pfam" id="PF11807">
    <property type="entry name" value="UstYa"/>
    <property type="match status" value="1"/>
</dbReference>